<dbReference type="InterPro" id="IPR017853">
    <property type="entry name" value="GH"/>
</dbReference>
<name>A0A1B9DPJ7_9FLAO</name>
<dbReference type="Gene3D" id="2.60.20.10">
    <property type="entry name" value="Crystallins"/>
    <property type="match status" value="1"/>
</dbReference>
<dbReference type="SUPFAM" id="SSF49265">
    <property type="entry name" value="Fibronectin type III"/>
    <property type="match status" value="1"/>
</dbReference>
<dbReference type="GO" id="GO:0007155">
    <property type="term" value="P:cell adhesion"/>
    <property type="evidence" value="ECO:0007669"/>
    <property type="project" value="InterPro"/>
</dbReference>
<evidence type="ECO:0000313" key="6">
    <source>
        <dbReference type="Proteomes" id="UP000093226"/>
    </source>
</evidence>
<evidence type="ECO:0000259" key="2">
    <source>
        <dbReference type="Pfam" id="PF11790"/>
    </source>
</evidence>
<dbReference type="EMBL" id="BJVF01000001">
    <property type="protein sequence ID" value="GEL10630.1"/>
    <property type="molecule type" value="Genomic_DNA"/>
</dbReference>
<dbReference type="STRING" id="551990.SAMN05192550_0328"/>
<proteinExistence type="predicted"/>
<evidence type="ECO:0000313" key="7">
    <source>
        <dbReference type="Proteomes" id="UP000321579"/>
    </source>
</evidence>
<dbReference type="GO" id="GO:0005509">
    <property type="term" value="F:calcium ion binding"/>
    <property type="evidence" value="ECO:0007669"/>
    <property type="project" value="InterPro"/>
</dbReference>
<dbReference type="Pfam" id="PF18962">
    <property type="entry name" value="Por_Secre_tail"/>
    <property type="match status" value="1"/>
</dbReference>
<dbReference type="Pfam" id="PF11790">
    <property type="entry name" value="Glyco_hydro_cc"/>
    <property type="match status" value="1"/>
</dbReference>
<dbReference type="InterPro" id="IPR026444">
    <property type="entry name" value="Secre_tail"/>
</dbReference>
<dbReference type="Gene3D" id="4.10.1080.10">
    <property type="entry name" value="TSP type-3 repeat"/>
    <property type="match status" value="1"/>
</dbReference>
<evidence type="ECO:0000313" key="4">
    <source>
        <dbReference type="EMBL" id="GEL10630.1"/>
    </source>
</evidence>
<dbReference type="Proteomes" id="UP000321579">
    <property type="component" value="Unassembled WGS sequence"/>
</dbReference>
<dbReference type="SUPFAM" id="SSF51445">
    <property type="entry name" value="(Trans)glycosidases"/>
    <property type="match status" value="1"/>
</dbReference>
<dbReference type="Gene3D" id="3.20.20.80">
    <property type="entry name" value="Glycosidases"/>
    <property type="match status" value="1"/>
</dbReference>
<dbReference type="NCBIfam" id="TIGR04183">
    <property type="entry name" value="Por_Secre_tail"/>
    <property type="match status" value="1"/>
</dbReference>
<feature type="domain" description="Asl1-like glycosyl hydrolase catalytic" evidence="2">
    <location>
        <begin position="727"/>
        <end position="923"/>
    </location>
</feature>
<keyword evidence="1" id="KW-0732">Signal</keyword>
<dbReference type="EMBL" id="LVEO01000018">
    <property type="protein sequence ID" value="OCB71593.1"/>
    <property type="molecule type" value="Genomic_DNA"/>
</dbReference>
<dbReference type="InterPro" id="IPR036116">
    <property type="entry name" value="FN3_sf"/>
</dbReference>
<reference evidence="4 7" key="3">
    <citation type="submission" date="2019-07" db="EMBL/GenBank/DDBJ databases">
        <title>Whole genome shotgun sequence of Flavobacterium glycines NBRC 105008.</title>
        <authorList>
            <person name="Hosoyama A."/>
            <person name="Uohara A."/>
            <person name="Ohji S."/>
            <person name="Ichikawa N."/>
        </authorList>
    </citation>
    <scope>NUCLEOTIDE SEQUENCE [LARGE SCALE GENOMIC DNA]</scope>
    <source>
        <strain evidence="4 7">NBRC 105008</strain>
    </source>
</reference>
<reference evidence="5" key="2">
    <citation type="submission" date="2016-03" db="EMBL/GenBank/DDBJ databases">
        <authorList>
            <person name="Ploux O."/>
        </authorList>
    </citation>
    <scope>NUCLEOTIDE SEQUENCE</scope>
    <source>
        <strain evidence="5">NBRC 105008</strain>
    </source>
</reference>
<evidence type="ECO:0000256" key="1">
    <source>
        <dbReference type="ARBA" id="ARBA00022729"/>
    </source>
</evidence>
<dbReference type="Pfam" id="PF02412">
    <property type="entry name" value="TSP_3"/>
    <property type="match status" value="1"/>
</dbReference>
<dbReference type="InterPro" id="IPR024655">
    <property type="entry name" value="Asl1_glyco_hydro_catalytic"/>
</dbReference>
<organism evidence="5 6">
    <name type="scientific">Flavobacterium glycines</name>
    <dbReference type="NCBI Taxonomy" id="551990"/>
    <lineage>
        <taxon>Bacteria</taxon>
        <taxon>Pseudomonadati</taxon>
        <taxon>Bacteroidota</taxon>
        <taxon>Flavobacteriia</taxon>
        <taxon>Flavobacteriales</taxon>
        <taxon>Flavobacteriaceae</taxon>
        <taxon>Flavobacterium</taxon>
    </lineage>
</organism>
<sequence length="1380" mass="151117">MFAQVPNLPVKTVLSTSLSGTRAFSNATGFDTMVLPFTGASEFTLEVKAKVNSAVGRGLDVQLNKGNNFGFRTSLDKTTFNNTVNLAAIENLSTSIDNAQEQTYRYAVKDGVVHIYQDGHYLTSKTLDYLTDGSTTTQVVEYGADNGLSNWAGFIGNNSGKPSDYGWANTSTSLPWNTANSSGGVRYMDVTSGHTFESDGSTFQGRLMYIRWDGSTYSSSTYSYPIKLEYGYQYEFSWLYEYLANAAAGAKMNVSISKSADGSGALFSKIFTTGSANKIRKGDLTFMSELEGAYYLTITGDYALFGIADLKLKSSNLINTWAGLTNNNTGTPAAYGWKNTYSGIPWNAANTTSGVRYVDVTSGHSYESDGTNFSGRLMYLNWSDPAYQTSVYSFPVTVTGGKSYAFSWIYELLSGTTGNSMTVSVSASENGGTPIATQNFTCGDLNKLRTGQLKFNPTADGTYYITLKGDAASFAIGKLGIKEVMNTASNIVIGKNYADGTVDMVVSSVTYEDKAYAPEKIIAPSVLTLETTSNLNANTFAKSKVVLNSAASLTLKNAYTPLINSTVDLKSYDARIYFQNSTPNDVISSHLTFVSVNGAPAVSNGNVYVLNSGAGSVVIPYIANVPLEVFTEENYGGTSQQYQDIIRYTALGVLDNKIKSFKLKKGHMVTFASNADGTGYSRVFIAEDADLEIPVMPAYLKGTVSFIRAMIWHQVTKKGLAGGSLDERNGTKVSWYYNWNSGSATTPQVEYVPIRQTQYWPGFEAAYTKEGYTHLLGYNEPDRPDQANMTVDQAISGWPGLLASGLRLGSPAPSDPFNGWLPNFLKKADENNYRVDFTAIHCYWYKTAAQWKSDLEYVYNNINGKRPIWITEWNIGANWTGNSFPDGPNLLTDANATKHKNDLVAVLNVLDNLDFVERYSIYNWVQDARAMFVTINDTWKTNNPDWQNYQWLKTAPVIASWTGNYTVLTPAGQYYANNASKKAFNISKEYIPTMTSPKTETLSYVISANNESVKLTWTGINNDLVNKYVLQRKLEGELNFSVFYETTDYTKLNVNDLLYTKTEYRMMVLGKDNRESAYSDVITVINPDVDKDGVMDVVDQCLNTPFGETVNANGCSNGQLDDDKDGVINSLDQCPNTPSGETVNANGCFAVPVNNFAITQVGETCPNKNNGQINIVATSTYNYVATINNVAYNFTDNKLSVSNLAPGSYSVCISISGKTFEQCYTIEIPKSNAITAKAISNSDKLNVTIESGTAPYQVVVNGVVQFETSETNFDVGVIAGDVLEVKTSKICEGSFSKTIALYDAVRAFPNPSSGEFDIYLPTNEDSVSIAIYSVDAKLISIANYQIENGKVHINIDKEPAGVYFVKIQSNPEEVIQIIKK</sequence>
<comment type="caution">
    <text evidence="5">The sequence shown here is derived from an EMBL/GenBank/DDBJ whole genome shotgun (WGS) entry which is preliminary data.</text>
</comment>
<dbReference type="SUPFAM" id="SSF103647">
    <property type="entry name" value="TSP type-3 repeat"/>
    <property type="match status" value="1"/>
</dbReference>
<accession>A0A1B9DPJ7</accession>
<gene>
    <name evidence="5" type="ORF">FBGL_10195</name>
    <name evidence="4" type="ORF">FGL01_13690</name>
</gene>
<protein>
    <submittedName>
        <fullName evidence="5">Uncharacterized protein</fullName>
    </submittedName>
</protein>
<feature type="domain" description="Secretion system C-terminal sorting" evidence="3">
    <location>
        <begin position="1308"/>
        <end position="1375"/>
    </location>
</feature>
<dbReference type="Proteomes" id="UP000093226">
    <property type="component" value="Unassembled WGS sequence"/>
</dbReference>
<evidence type="ECO:0000313" key="5">
    <source>
        <dbReference type="EMBL" id="OCB71593.1"/>
    </source>
</evidence>
<dbReference type="InterPro" id="IPR003367">
    <property type="entry name" value="Thrombospondin_3-like_rpt"/>
</dbReference>
<dbReference type="InterPro" id="IPR028974">
    <property type="entry name" value="TSP_type-3_rpt"/>
</dbReference>
<evidence type="ECO:0000259" key="3">
    <source>
        <dbReference type="Pfam" id="PF18962"/>
    </source>
</evidence>
<reference evidence="6" key="1">
    <citation type="submission" date="2016-03" db="EMBL/GenBank/DDBJ databases">
        <title>Draft genome sequence of Paenibacillus glacialis DSM 22343.</title>
        <authorList>
            <person name="Shin S.-K."/>
            <person name="Yi H."/>
        </authorList>
    </citation>
    <scope>NUCLEOTIDE SEQUENCE [LARGE SCALE GENOMIC DNA]</scope>
    <source>
        <strain evidence="6">NBRC 105008</strain>
    </source>
</reference>